<sequence>MLKNSRNLYNHLTWLRARESQYVETEIKCRIVHEYNIINGYSAYLSGEALDNVRNHDDVASVSENVLGNWATAQ</sequence>
<accession>L8WDW2</accession>
<comment type="caution">
    <text evidence="2">The sequence shown here is derived from an EMBL/GenBank/DDBJ whole genome shotgun (WGS) entry which is preliminary data.</text>
</comment>
<evidence type="ECO:0000313" key="3">
    <source>
        <dbReference type="Proteomes" id="UP000011668"/>
    </source>
</evidence>
<protein>
    <submittedName>
        <fullName evidence="2">Peptidase inhibitor i9 domain-containing protein</fullName>
    </submittedName>
</protein>
<dbReference type="HOGENOM" id="CLU_2689499_0_0_1"/>
<organism evidence="2 3">
    <name type="scientific">Thanatephorus cucumeris (strain AG1-IA)</name>
    <name type="common">Rice sheath blight fungus</name>
    <name type="synonym">Rhizoctonia solani</name>
    <dbReference type="NCBI Taxonomy" id="983506"/>
    <lineage>
        <taxon>Eukaryota</taxon>
        <taxon>Fungi</taxon>
        <taxon>Dikarya</taxon>
        <taxon>Basidiomycota</taxon>
        <taxon>Agaricomycotina</taxon>
        <taxon>Agaricomycetes</taxon>
        <taxon>Cantharellales</taxon>
        <taxon>Ceratobasidiaceae</taxon>
        <taxon>Rhizoctonia</taxon>
        <taxon>Rhizoctonia solani AG-1</taxon>
    </lineage>
</organism>
<dbReference type="Proteomes" id="UP000011668">
    <property type="component" value="Unassembled WGS sequence"/>
</dbReference>
<gene>
    <name evidence="2" type="ORF">AG1IA_09614</name>
</gene>
<name>L8WDW2_THACA</name>
<dbReference type="SUPFAM" id="SSF54897">
    <property type="entry name" value="Protease propeptides/inhibitors"/>
    <property type="match status" value="1"/>
</dbReference>
<evidence type="ECO:0000313" key="2">
    <source>
        <dbReference type="EMBL" id="ELU36356.1"/>
    </source>
</evidence>
<dbReference type="InterPro" id="IPR010259">
    <property type="entry name" value="S8pro/Inhibitor_I9"/>
</dbReference>
<keyword evidence="3" id="KW-1185">Reference proteome</keyword>
<reference evidence="2 3" key="1">
    <citation type="journal article" date="2013" name="Nat. Commun.">
        <title>The evolution and pathogenic mechanisms of the rice sheath blight pathogen.</title>
        <authorList>
            <person name="Zheng A."/>
            <person name="Lin R."/>
            <person name="Xu L."/>
            <person name="Qin P."/>
            <person name="Tang C."/>
            <person name="Ai P."/>
            <person name="Zhang D."/>
            <person name="Liu Y."/>
            <person name="Sun Z."/>
            <person name="Feng H."/>
            <person name="Wang Y."/>
            <person name="Chen Y."/>
            <person name="Liang X."/>
            <person name="Fu R."/>
            <person name="Li Q."/>
            <person name="Zhang J."/>
            <person name="Yu X."/>
            <person name="Xie Z."/>
            <person name="Ding L."/>
            <person name="Guan P."/>
            <person name="Tang J."/>
            <person name="Liang Y."/>
            <person name="Wang S."/>
            <person name="Deng Q."/>
            <person name="Li S."/>
            <person name="Zhu J."/>
            <person name="Wang L."/>
            <person name="Liu H."/>
            <person name="Li P."/>
        </authorList>
    </citation>
    <scope>NUCLEOTIDE SEQUENCE [LARGE SCALE GENOMIC DNA]</scope>
    <source>
        <strain evidence="3">AG-1 IA</strain>
    </source>
</reference>
<dbReference type="Gene3D" id="3.30.70.80">
    <property type="entry name" value="Peptidase S8 propeptide/proteinase inhibitor I9"/>
    <property type="match status" value="1"/>
</dbReference>
<dbReference type="Pfam" id="PF05922">
    <property type="entry name" value="Inhibitor_I9"/>
    <property type="match status" value="1"/>
</dbReference>
<proteinExistence type="predicted"/>
<dbReference type="EMBL" id="AFRT01003607">
    <property type="protein sequence ID" value="ELU36356.1"/>
    <property type="molecule type" value="Genomic_DNA"/>
</dbReference>
<dbReference type="OrthoDB" id="3202057at2759"/>
<dbReference type="AlphaFoldDB" id="L8WDW2"/>
<evidence type="ECO:0000259" key="1">
    <source>
        <dbReference type="Pfam" id="PF05922"/>
    </source>
</evidence>
<feature type="domain" description="Inhibitor I9" evidence="1">
    <location>
        <begin position="9"/>
        <end position="65"/>
    </location>
</feature>
<dbReference type="InterPro" id="IPR037045">
    <property type="entry name" value="S8pro/Inhibitor_I9_sf"/>
</dbReference>